<gene>
    <name evidence="2" type="ORF">GBAR_LOCUS3425</name>
</gene>
<keyword evidence="3" id="KW-1185">Reference proteome</keyword>
<evidence type="ECO:0000313" key="3">
    <source>
        <dbReference type="Proteomes" id="UP001174909"/>
    </source>
</evidence>
<sequence>MRGKNAGKPQKGPLADAKRSTKNHVRQFVSRSRARIERAEIQKRDELFKKNDRRRFKASKHPSSCKMLHVDGNRITDGQDIANHSMSFFSSLASSNTSSSTLLTVASNVPQLEEKYFGHSDQVIDDDIDIEETKSGGLDGLKVEHFKYGGEHLKLWLKKIFNRILALEDIPQCMKDGLVIAVYKRQGEKSFTIKQLPRNYHLSRLVQDLRNNPTAATFSNPA</sequence>
<dbReference type="AlphaFoldDB" id="A0AA35R527"/>
<dbReference type="EMBL" id="CASHTH010000485">
    <property type="protein sequence ID" value="CAI8002594.1"/>
    <property type="molecule type" value="Genomic_DNA"/>
</dbReference>
<name>A0AA35R527_GEOBA</name>
<reference evidence="2" key="1">
    <citation type="submission" date="2023-03" db="EMBL/GenBank/DDBJ databases">
        <authorList>
            <person name="Steffen K."/>
            <person name="Cardenas P."/>
        </authorList>
    </citation>
    <scope>NUCLEOTIDE SEQUENCE</scope>
</reference>
<organism evidence="2 3">
    <name type="scientific">Geodia barretti</name>
    <name type="common">Barrett's horny sponge</name>
    <dbReference type="NCBI Taxonomy" id="519541"/>
    <lineage>
        <taxon>Eukaryota</taxon>
        <taxon>Metazoa</taxon>
        <taxon>Porifera</taxon>
        <taxon>Demospongiae</taxon>
        <taxon>Heteroscleromorpha</taxon>
        <taxon>Tetractinellida</taxon>
        <taxon>Astrophorina</taxon>
        <taxon>Geodiidae</taxon>
        <taxon>Geodia</taxon>
    </lineage>
</organism>
<comment type="caution">
    <text evidence="2">The sequence shown here is derived from an EMBL/GenBank/DDBJ whole genome shotgun (WGS) entry which is preliminary data.</text>
</comment>
<accession>A0AA35R527</accession>
<evidence type="ECO:0000256" key="1">
    <source>
        <dbReference type="SAM" id="MobiDB-lite"/>
    </source>
</evidence>
<protein>
    <submittedName>
        <fullName evidence="2">Uncharacterized protein</fullName>
    </submittedName>
</protein>
<dbReference type="Proteomes" id="UP001174909">
    <property type="component" value="Unassembled WGS sequence"/>
</dbReference>
<proteinExistence type="predicted"/>
<feature type="region of interest" description="Disordered" evidence="1">
    <location>
        <begin position="1"/>
        <end position="33"/>
    </location>
</feature>
<evidence type="ECO:0000313" key="2">
    <source>
        <dbReference type="EMBL" id="CAI8002594.1"/>
    </source>
</evidence>